<feature type="chain" id="PRO_5024372162" evidence="6">
    <location>
        <begin position="31"/>
        <end position="483"/>
    </location>
</feature>
<proteinExistence type="inferred from homology"/>
<dbReference type="InterPro" id="IPR011250">
    <property type="entry name" value="OMP/PagP_B-barrel"/>
</dbReference>
<gene>
    <name evidence="8" type="ORF">F1193_04675</name>
</gene>
<dbReference type="OrthoDB" id="9815357at2"/>
<dbReference type="AlphaFoldDB" id="A0A5M6I4Q0"/>
<keyword evidence="2 6" id="KW-0732">Signal</keyword>
<dbReference type="EMBL" id="VWPL01000005">
    <property type="protein sequence ID" value="KAA5602779.1"/>
    <property type="molecule type" value="Genomic_DNA"/>
</dbReference>
<dbReference type="SUPFAM" id="SSF56925">
    <property type="entry name" value="OMPA-like"/>
    <property type="match status" value="2"/>
</dbReference>
<dbReference type="InterPro" id="IPR051692">
    <property type="entry name" value="OMP-like"/>
</dbReference>
<dbReference type="PANTHER" id="PTHR34001:SF3">
    <property type="entry name" value="BLL7405 PROTEIN"/>
    <property type="match status" value="1"/>
</dbReference>
<dbReference type="GO" id="GO:0009279">
    <property type="term" value="C:cell outer membrane"/>
    <property type="evidence" value="ECO:0007669"/>
    <property type="project" value="UniProtKB-SubCell"/>
</dbReference>
<feature type="domain" description="Outer membrane protein beta-barrel" evidence="7">
    <location>
        <begin position="22"/>
        <end position="249"/>
    </location>
</feature>
<dbReference type="InterPro" id="IPR027385">
    <property type="entry name" value="Beta-barrel_OMP"/>
</dbReference>
<evidence type="ECO:0000313" key="9">
    <source>
        <dbReference type="Proteomes" id="UP000323886"/>
    </source>
</evidence>
<reference evidence="8 9" key="1">
    <citation type="submission" date="2019-09" db="EMBL/GenBank/DDBJ databases">
        <title>Draft Whole-Genome sequence of Blastochloris sulfoviridis DSM 729.</title>
        <authorList>
            <person name="Meyer T.E."/>
            <person name="Kyndt J.A."/>
        </authorList>
    </citation>
    <scope>NUCLEOTIDE SEQUENCE [LARGE SCALE GENOMIC DNA]</scope>
    <source>
        <strain evidence="8 9">DSM 729</strain>
    </source>
</reference>
<feature type="domain" description="Outer membrane protein beta-barrel" evidence="7">
    <location>
        <begin position="257"/>
        <end position="472"/>
    </location>
</feature>
<evidence type="ECO:0000256" key="5">
    <source>
        <dbReference type="ARBA" id="ARBA00038306"/>
    </source>
</evidence>
<dbReference type="Pfam" id="PF13505">
    <property type="entry name" value="OMP_b-brl"/>
    <property type="match status" value="2"/>
</dbReference>
<keyword evidence="4" id="KW-0998">Cell outer membrane</keyword>
<evidence type="ECO:0000256" key="4">
    <source>
        <dbReference type="ARBA" id="ARBA00023237"/>
    </source>
</evidence>
<dbReference type="Proteomes" id="UP000323886">
    <property type="component" value="Unassembled WGS sequence"/>
</dbReference>
<evidence type="ECO:0000313" key="8">
    <source>
        <dbReference type="EMBL" id="KAA5602779.1"/>
    </source>
</evidence>
<evidence type="ECO:0000259" key="7">
    <source>
        <dbReference type="Pfam" id="PF13505"/>
    </source>
</evidence>
<comment type="caution">
    <text evidence="8">The sequence shown here is derived from an EMBL/GenBank/DDBJ whole genome shotgun (WGS) entry which is preliminary data.</text>
</comment>
<dbReference type="PANTHER" id="PTHR34001">
    <property type="entry name" value="BLL7405 PROTEIN"/>
    <property type="match status" value="1"/>
</dbReference>
<name>A0A5M6I4Q0_9HYPH</name>
<keyword evidence="3" id="KW-0472">Membrane</keyword>
<comment type="subcellular location">
    <subcellularLocation>
        <location evidence="1">Cell outer membrane</location>
    </subcellularLocation>
</comment>
<evidence type="ECO:0000256" key="3">
    <source>
        <dbReference type="ARBA" id="ARBA00023136"/>
    </source>
</evidence>
<evidence type="ECO:0000256" key="1">
    <source>
        <dbReference type="ARBA" id="ARBA00004442"/>
    </source>
</evidence>
<comment type="similarity">
    <text evidence="5">Belongs to the Omp25/RopB family.</text>
</comment>
<evidence type="ECO:0000256" key="2">
    <source>
        <dbReference type="ARBA" id="ARBA00022729"/>
    </source>
</evidence>
<dbReference type="Gene3D" id="2.40.160.20">
    <property type="match status" value="2"/>
</dbReference>
<evidence type="ECO:0000256" key="6">
    <source>
        <dbReference type="SAM" id="SignalP"/>
    </source>
</evidence>
<keyword evidence="9" id="KW-1185">Reference proteome</keyword>
<feature type="signal peptide" evidence="6">
    <location>
        <begin position="1"/>
        <end position="30"/>
    </location>
</feature>
<organism evidence="8 9">
    <name type="scientific">Blastochloris sulfoviridis</name>
    <dbReference type="NCBI Taxonomy" id="50712"/>
    <lineage>
        <taxon>Bacteria</taxon>
        <taxon>Pseudomonadati</taxon>
        <taxon>Pseudomonadota</taxon>
        <taxon>Alphaproteobacteria</taxon>
        <taxon>Hyphomicrobiales</taxon>
        <taxon>Blastochloridaceae</taxon>
        <taxon>Blastochloris</taxon>
    </lineage>
</organism>
<protein>
    <submittedName>
        <fullName evidence="8">Porin family protein</fullName>
    </submittedName>
</protein>
<accession>A0A5M6I4Q0</accession>
<sequence>MQRDSKGSAMKRVVIGGLMCVVGLAGSAAAADLRLAKSPEVMAPAWNWTGGYIGLNGGYGWGSADHQFDPTPFVSHFAPAGASLDHDIDGGLFGFQTGWNWQVGNVVFGLEGTTAWAGIEGKDAGVFNGFGGATYKTEIESVSTFVARLGFANGAWLFYGKGGVAYGEVKSTLTNDNGSRYYRETNDHIGWTVGLGAEYALAPNWILGLEYNYVDLGDERYGGGIASSFADYTADIAFSTVLARLSYKFGAGGNPLAAAVLGSAAPGGLWNGLYLGLQGGYGWGTSDQTLYAGSLVGGGGSRDFDFDGGLFGVQVGYMGQLGNWVLGTEATLAWTGLEKSGDVPEDLLVAGASATVSSELNWLATTTLRLGYTWGPWQLYGKGGTAFGQAESKAAIRWGGDTFSFSEKNDHVGWTLGGGLEYAWGNWLVGVEYNYYDLGDQKYGGDARPGGWLAYENELSFSSVLARVSYKFDPTPAPVVAKY</sequence>